<evidence type="ECO:0000313" key="4">
    <source>
        <dbReference type="Proteomes" id="UP000503169"/>
    </source>
</evidence>
<organism evidence="3 4">
    <name type="scientific">Limosilactobacillus fermentum</name>
    <name type="common">Lactobacillus fermentum</name>
    <dbReference type="NCBI Taxonomy" id="1613"/>
    <lineage>
        <taxon>Bacteria</taxon>
        <taxon>Bacillati</taxon>
        <taxon>Bacillota</taxon>
        <taxon>Bacilli</taxon>
        <taxon>Lactobacillales</taxon>
        <taxon>Lactobacillaceae</taxon>
        <taxon>Limosilactobacillus</taxon>
    </lineage>
</organism>
<dbReference type="Pfam" id="PF07859">
    <property type="entry name" value="Abhydrolase_3"/>
    <property type="match status" value="1"/>
</dbReference>
<dbReference type="Proteomes" id="UP000503169">
    <property type="component" value="Chromosome"/>
</dbReference>
<feature type="compositionally biased region" description="Basic residues" evidence="1">
    <location>
        <begin position="130"/>
        <end position="140"/>
    </location>
</feature>
<feature type="domain" description="Alpha/beta hydrolase fold-3" evidence="2">
    <location>
        <begin position="11"/>
        <end position="98"/>
    </location>
</feature>
<sequence>MLDDRLVLASAKNNNAPVWNSRVNQAAWDLYLGDLLLDKIPIYAAPGRATDLVGLPPAITYVGDLDPFLDETCLYAKRLERAGIPVACKVFDGCYHVATMALTKWPRTPTLRKWPTTFYAPNSSRPRPSTGRKTRKRKPSVCKHQAPRLHYVIWALSS</sequence>
<evidence type="ECO:0000259" key="2">
    <source>
        <dbReference type="Pfam" id="PF07859"/>
    </source>
</evidence>
<dbReference type="EMBL" id="CP050919">
    <property type="protein sequence ID" value="QIX58426.1"/>
    <property type="molecule type" value="Genomic_DNA"/>
</dbReference>
<feature type="region of interest" description="Disordered" evidence="1">
    <location>
        <begin position="121"/>
        <end position="140"/>
    </location>
</feature>
<dbReference type="Gene3D" id="3.40.50.1820">
    <property type="entry name" value="alpha/beta hydrolase"/>
    <property type="match status" value="1"/>
</dbReference>
<dbReference type="AlphaFoldDB" id="A0AAJ4GEU6"/>
<evidence type="ECO:0000313" key="3">
    <source>
        <dbReference type="EMBL" id="QIX58426.1"/>
    </source>
</evidence>
<dbReference type="InterPro" id="IPR013094">
    <property type="entry name" value="AB_hydrolase_3"/>
</dbReference>
<accession>A0AAJ4GEU6</accession>
<dbReference type="GO" id="GO:0016787">
    <property type="term" value="F:hydrolase activity"/>
    <property type="evidence" value="ECO:0007669"/>
    <property type="project" value="InterPro"/>
</dbReference>
<gene>
    <name evidence="3" type="ORF">HCY95_00862</name>
</gene>
<dbReference type="SUPFAM" id="SSF53474">
    <property type="entry name" value="alpha/beta-Hydrolases"/>
    <property type="match status" value="1"/>
</dbReference>
<dbReference type="InterPro" id="IPR029058">
    <property type="entry name" value="AB_hydrolase_fold"/>
</dbReference>
<reference evidence="3 4" key="1">
    <citation type="submission" date="2020-04" db="EMBL/GenBank/DDBJ databases">
        <title>Novel strain L. Fermentum HFD1 producer antibacterial peptides.</title>
        <authorList>
            <person name="Ozhegov G.D."/>
            <person name="Pavlova A.S."/>
            <person name="Zhuravleva D.E."/>
            <person name="Gogoleva N.V."/>
            <person name="Shagimardanova E.I."/>
            <person name="Markelova M.I."/>
            <person name="Yarullina D.R."/>
            <person name="Kayumov A.R."/>
        </authorList>
    </citation>
    <scope>NUCLEOTIDE SEQUENCE [LARGE SCALE GENOMIC DNA]</scope>
    <source>
        <strain evidence="3 4">HFD1</strain>
    </source>
</reference>
<name>A0AAJ4GEU6_LIMFE</name>
<protein>
    <recommendedName>
        <fullName evidence="2">Alpha/beta hydrolase fold-3 domain-containing protein</fullName>
    </recommendedName>
</protein>
<evidence type="ECO:0000256" key="1">
    <source>
        <dbReference type="SAM" id="MobiDB-lite"/>
    </source>
</evidence>
<proteinExistence type="predicted"/>